<protein>
    <recommendedName>
        <fullName evidence="5">Isopropylmalate isomerase</fullName>
    </recommendedName>
</protein>
<feature type="region of interest" description="Disordered" evidence="1">
    <location>
        <begin position="45"/>
        <end position="69"/>
    </location>
</feature>
<gene>
    <name evidence="3" type="ORF">EH32_13460</name>
</gene>
<evidence type="ECO:0000313" key="4">
    <source>
        <dbReference type="Proteomes" id="UP000027866"/>
    </source>
</evidence>
<sequence length="69" mass="6850">MTKTPKDEKKDSKKSGAGAATIGAAAIGSAAIAAALLYAGRRFAKKSGGEPTASGQKDTVPSGEKPETD</sequence>
<dbReference type="OrthoDB" id="9949902at2"/>
<reference evidence="3 4" key="1">
    <citation type="submission" date="2014-04" db="EMBL/GenBank/DDBJ databases">
        <title>A comprehensive comparison of genomes of Erythrobacter spp. Strains.</title>
        <authorList>
            <person name="Zheng Q."/>
        </authorList>
    </citation>
    <scope>NUCLEOTIDE SEQUENCE [LARGE SCALE GENOMIC DNA]</scope>
    <source>
        <strain evidence="3 4">DSM 8509</strain>
    </source>
</reference>
<evidence type="ECO:0000256" key="1">
    <source>
        <dbReference type="SAM" id="MobiDB-lite"/>
    </source>
</evidence>
<dbReference type="Proteomes" id="UP000027866">
    <property type="component" value="Unassembled WGS sequence"/>
</dbReference>
<evidence type="ECO:0008006" key="5">
    <source>
        <dbReference type="Google" id="ProtNLM"/>
    </source>
</evidence>
<dbReference type="RefSeq" id="WP_034904314.1">
    <property type="nucleotide sequence ID" value="NZ_CP017057.1"/>
</dbReference>
<feature type="transmembrane region" description="Helical" evidence="2">
    <location>
        <begin position="20"/>
        <end position="39"/>
    </location>
</feature>
<keyword evidence="4" id="KW-1185">Reference proteome</keyword>
<dbReference type="AlphaFoldDB" id="A0A074N487"/>
<dbReference type="KEGG" id="elq:Ga0102493_111884"/>
<proteinExistence type="predicted"/>
<accession>A0A074N487</accession>
<comment type="caution">
    <text evidence="3">The sequence shown here is derived from an EMBL/GenBank/DDBJ whole genome shotgun (WGS) entry which is preliminary data.</text>
</comment>
<organism evidence="3 4">
    <name type="scientific">Erythrobacter litoralis</name>
    <dbReference type="NCBI Taxonomy" id="39960"/>
    <lineage>
        <taxon>Bacteria</taxon>
        <taxon>Pseudomonadati</taxon>
        <taxon>Pseudomonadota</taxon>
        <taxon>Alphaproteobacteria</taxon>
        <taxon>Sphingomonadales</taxon>
        <taxon>Erythrobacteraceae</taxon>
        <taxon>Erythrobacter/Porphyrobacter group</taxon>
        <taxon>Erythrobacter</taxon>
    </lineage>
</organism>
<dbReference type="EMBL" id="JMIX01000008">
    <property type="protein sequence ID" value="KEO92797.1"/>
    <property type="molecule type" value="Genomic_DNA"/>
</dbReference>
<evidence type="ECO:0000256" key="2">
    <source>
        <dbReference type="SAM" id="Phobius"/>
    </source>
</evidence>
<keyword evidence="2" id="KW-0472">Membrane</keyword>
<keyword evidence="2" id="KW-1133">Transmembrane helix</keyword>
<keyword evidence="2" id="KW-0812">Transmembrane</keyword>
<name>A0A074N487_9SPHN</name>
<evidence type="ECO:0000313" key="3">
    <source>
        <dbReference type="EMBL" id="KEO92797.1"/>
    </source>
</evidence>
<dbReference type="PATRIC" id="fig|39960.10.peg.971"/>